<dbReference type="Pfam" id="PF00300">
    <property type="entry name" value="His_Phos_1"/>
    <property type="match status" value="1"/>
</dbReference>
<dbReference type="Gene3D" id="3.40.50.1240">
    <property type="entry name" value="Phosphoglycerate mutase-like"/>
    <property type="match status" value="1"/>
</dbReference>
<evidence type="ECO:0000256" key="1">
    <source>
        <dbReference type="ARBA" id="ARBA00022801"/>
    </source>
</evidence>
<organism evidence="2 3">
    <name type="scientific">Marinicauda salina</name>
    <dbReference type="NCBI Taxonomy" id="2135793"/>
    <lineage>
        <taxon>Bacteria</taxon>
        <taxon>Pseudomonadati</taxon>
        <taxon>Pseudomonadota</taxon>
        <taxon>Alphaproteobacteria</taxon>
        <taxon>Maricaulales</taxon>
        <taxon>Maricaulaceae</taxon>
        <taxon>Marinicauda</taxon>
    </lineage>
</organism>
<dbReference type="Proteomes" id="UP000245168">
    <property type="component" value="Unassembled WGS sequence"/>
</dbReference>
<evidence type="ECO:0000313" key="3">
    <source>
        <dbReference type="Proteomes" id="UP000245168"/>
    </source>
</evidence>
<comment type="caution">
    <text evidence="2">The sequence shown here is derived from an EMBL/GenBank/DDBJ whole genome shotgun (WGS) entry which is preliminary data.</text>
</comment>
<evidence type="ECO:0000313" key="2">
    <source>
        <dbReference type="EMBL" id="PWE18852.1"/>
    </source>
</evidence>
<reference evidence="3" key="1">
    <citation type="submission" date="2018-05" db="EMBL/GenBank/DDBJ databases">
        <authorList>
            <person name="Liu B.-T."/>
        </authorList>
    </citation>
    <scope>NUCLEOTIDE SEQUENCE [LARGE SCALE GENOMIC DNA]</scope>
    <source>
        <strain evidence="3">WD6-1</strain>
    </source>
</reference>
<dbReference type="SMART" id="SM00855">
    <property type="entry name" value="PGAM"/>
    <property type="match status" value="1"/>
</dbReference>
<accession>A0A2U2BXW7</accession>
<protein>
    <submittedName>
        <fullName evidence="2">Histidine phosphatase</fullName>
    </submittedName>
</protein>
<dbReference type="InterPro" id="IPR051021">
    <property type="entry name" value="Mito_Ser/Thr_phosphatase"/>
</dbReference>
<dbReference type="PANTHER" id="PTHR20935:SF1">
    <property type="entry name" value="SLL1549 PROTEIN"/>
    <property type="match status" value="1"/>
</dbReference>
<dbReference type="InterPro" id="IPR029033">
    <property type="entry name" value="His_PPase_superfam"/>
</dbReference>
<dbReference type="SUPFAM" id="SSF53254">
    <property type="entry name" value="Phosphoglycerate mutase-like"/>
    <property type="match status" value="1"/>
</dbReference>
<name>A0A2U2BXW7_9PROT</name>
<proteinExistence type="predicted"/>
<gene>
    <name evidence="2" type="ORF">DDZ18_04485</name>
</gene>
<keyword evidence="3" id="KW-1185">Reference proteome</keyword>
<sequence length="209" mass="22653">MARLLSVWRGRDVRCLLETARLWTQPRRRGCYRAGSRETGQRRIMPVIILVRHAKAVDRMDAEDDFERGLTERGRADADRAGAALAGAGLKADRALVSPSRRTRETWARIAPALGDPAVDDPMALYHASQDMLERAAREAFADGAERIVLVGHNPGIGAFVHGLAAAAGDNQGLPRGWPTAAAAAFAVDAAAPALRARERVLLFNPKEC</sequence>
<dbReference type="InterPro" id="IPR013078">
    <property type="entry name" value="His_Pase_superF_clade-1"/>
</dbReference>
<dbReference type="PANTHER" id="PTHR20935">
    <property type="entry name" value="PHOSPHOGLYCERATE MUTASE-RELATED"/>
    <property type="match status" value="1"/>
</dbReference>
<dbReference type="AlphaFoldDB" id="A0A2U2BXW7"/>
<dbReference type="GO" id="GO:0016787">
    <property type="term" value="F:hydrolase activity"/>
    <property type="evidence" value="ECO:0007669"/>
    <property type="project" value="UniProtKB-KW"/>
</dbReference>
<dbReference type="EMBL" id="QEXV01000001">
    <property type="protein sequence ID" value="PWE18852.1"/>
    <property type="molecule type" value="Genomic_DNA"/>
</dbReference>
<keyword evidence="1" id="KW-0378">Hydrolase</keyword>